<reference evidence="1 2" key="1">
    <citation type="journal article" date="2024" name="Commun. Biol.">
        <title>Comparative genomic analysis of thermophilic fungi reveals convergent evolutionary adaptations and gene losses.</title>
        <authorList>
            <person name="Steindorff A.S."/>
            <person name="Aguilar-Pontes M.V."/>
            <person name="Robinson A.J."/>
            <person name="Andreopoulos B."/>
            <person name="LaButti K."/>
            <person name="Kuo A."/>
            <person name="Mondo S."/>
            <person name="Riley R."/>
            <person name="Otillar R."/>
            <person name="Haridas S."/>
            <person name="Lipzen A."/>
            <person name="Grimwood J."/>
            <person name="Schmutz J."/>
            <person name="Clum A."/>
            <person name="Reid I.D."/>
            <person name="Moisan M.C."/>
            <person name="Butler G."/>
            <person name="Nguyen T.T.M."/>
            <person name="Dewar K."/>
            <person name="Conant G."/>
            <person name="Drula E."/>
            <person name="Henrissat B."/>
            <person name="Hansel C."/>
            <person name="Singer S."/>
            <person name="Hutchinson M.I."/>
            <person name="de Vries R.P."/>
            <person name="Natvig D.O."/>
            <person name="Powell A.J."/>
            <person name="Tsang A."/>
            <person name="Grigoriev I.V."/>
        </authorList>
    </citation>
    <scope>NUCLEOTIDE SEQUENCE [LARGE SCALE GENOMIC DNA]</scope>
    <source>
        <strain evidence="1 2">CBS 494.80</strain>
    </source>
</reference>
<comment type="caution">
    <text evidence="1">The sequence shown here is derived from an EMBL/GenBank/DDBJ whole genome shotgun (WGS) entry which is preliminary data.</text>
</comment>
<dbReference type="EMBL" id="JAZHXI010000006">
    <property type="protein sequence ID" value="KAL2070265.1"/>
    <property type="molecule type" value="Genomic_DNA"/>
</dbReference>
<organism evidence="1 2">
    <name type="scientific">Oculimacula yallundae</name>
    <dbReference type="NCBI Taxonomy" id="86028"/>
    <lineage>
        <taxon>Eukaryota</taxon>
        <taxon>Fungi</taxon>
        <taxon>Dikarya</taxon>
        <taxon>Ascomycota</taxon>
        <taxon>Pezizomycotina</taxon>
        <taxon>Leotiomycetes</taxon>
        <taxon>Helotiales</taxon>
        <taxon>Ploettnerulaceae</taxon>
        <taxon>Oculimacula</taxon>
    </lineage>
</organism>
<dbReference type="Proteomes" id="UP001595075">
    <property type="component" value="Unassembled WGS sequence"/>
</dbReference>
<keyword evidence="2" id="KW-1185">Reference proteome</keyword>
<gene>
    <name evidence="1" type="ORF">VTL71DRAFT_13291</name>
</gene>
<evidence type="ECO:0000313" key="1">
    <source>
        <dbReference type="EMBL" id="KAL2070265.1"/>
    </source>
</evidence>
<sequence length="101" mass="11830">MSRAEAEYFQYTVEAQPLSAIIDSFQACQKWCVECLSTLYFSEENVKWWYERLGENVYQIEKACDGTKWEAVREKVWREEAEARTLEGLSREMELNEGSGA</sequence>
<accession>A0ABR4CJY2</accession>
<proteinExistence type="predicted"/>
<protein>
    <submittedName>
        <fullName evidence="1">Uncharacterized protein</fullName>
    </submittedName>
</protein>
<name>A0ABR4CJY2_9HELO</name>
<evidence type="ECO:0000313" key="2">
    <source>
        <dbReference type="Proteomes" id="UP001595075"/>
    </source>
</evidence>